<name>A0A0N4ZA62_PARTI</name>
<feature type="region of interest" description="Disordered" evidence="2">
    <location>
        <begin position="1"/>
        <end position="46"/>
    </location>
</feature>
<dbReference type="WBParaSite" id="PTRK_0000426900.1">
    <property type="protein sequence ID" value="PTRK_0000426900.1"/>
    <property type="gene ID" value="PTRK_0000426900"/>
</dbReference>
<dbReference type="InterPro" id="IPR050478">
    <property type="entry name" value="Ethylene_sulfur-biosynth"/>
</dbReference>
<dbReference type="GO" id="GO:0008483">
    <property type="term" value="F:transaminase activity"/>
    <property type="evidence" value="ECO:0007669"/>
    <property type="project" value="TreeGrafter"/>
</dbReference>
<evidence type="ECO:0000259" key="3">
    <source>
        <dbReference type="Pfam" id="PF00155"/>
    </source>
</evidence>
<dbReference type="InterPro" id="IPR004839">
    <property type="entry name" value="Aminotransferase_I/II_large"/>
</dbReference>
<evidence type="ECO:0000256" key="1">
    <source>
        <dbReference type="ARBA" id="ARBA00022898"/>
    </source>
</evidence>
<dbReference type="STRING" id="131310.A0A0N4ZA62"/>
<reference evidence="5" key="1">
    <citation type="submission" date="2017-02" db="UniProtKB">
        <authorList>
            <consortium name="WormBaseParasite"/>
        </authorList>
    </citation>
    <scope>IDENTIFICATION</scope>
</reference>
<feature type="region of interest" description="Disordered" evidence="2">
    <location>
        <begin position="639"/>
        <end position="662"/>
    </location>
</feature>
<proteinExistence type="predicted"/>
<dbReference type="Proteomes" id="UP000038045">
    <property type="component" value="Unplaced"/>
</dbReference>
<accession>A0A0N4ZA62</accession>
<organism evidence="4 5">
    <name type="scientific">Parastrongyloides trichosuri</name>
    <name type="common">Possum-specific nematode worm</name>
    <dbReference type="NCBI Taxonomy" id="131310"/>
    <lineage>
        <taxon>Eukaryota</taxon>
        <taxon>Metazoa</taxon>
        <taxon>Ecdysozoa</taxon>
        <taxon>Nematoda</taxon>
        <taxon>Chromadorea</taxon>
        <taxon>Rhabditida</taxon>
        <taxon>Tylenchina</taxon>
        <taxon>Panagrolaimomorpha</taxon>
        <taxon>Strongyloidoidea</taxon>
        <taxon>Strongyloididae</taxon>
        <taxon>Parastrongyloides</taxon>
    </lineage>
</organism>
<feature type="compositionally biased region" description="Basic and acidic residues" evidence="2">
    <location>
        <begin position="653"/>
        <end position="662"/>
    </location>
</feature>
<evidence type="ECO:0000313" key="4">
    <source>
        <dbReference type="Proteomes" id="UP000038045"/>
    </source>
</evidence>
<feature type="domain" description="Aminotransferase class I/classII large" evidence="3">
    <location>
        <begin position="72"/>
        <end position="399"/>
    </location>
</feature>
<keyword evidence="4" id="KW-1185">Reference proteome</keyword>
<dbReference type="CDD" id="cd00609">
    <property type="entry name" value="AAT_like"/>
    <property type="match status" value="1"/>
</dbReference>
<feature type="compositionally biased region" description="Basic and acidic residues" evidence="2">
    <location>
        <begin position="36"/>
        <end position="46"/>
    </location>
</feature>
<evidence type="ECO:0000256" key="2">
    <source>
        <dbReference type="SAM" id="MobiDB-lite"/>
    </source>
</evidence>
<keyword evidence="1" id="KW-0663">Pyridoxal phosphate</keyword>
<dbReference type="SUPFAM" id="SSF53383">
    <property type="entry name" value="PLP-dependent transferases"/>
    <property type="match status" value="1"/>
</dbReference>
<dbReference type="InterPro" id="IPR015424">
    <property type="entry name" value="PyrdxlP-dep_Trfase"/>
</dbReference>
<dbReference type="GO" id="GO:0030170">
    <property type="term" value="F:pyridoxal phosphate binding"/>
    <property type="evidence" value="ECO:0007669"/>
    <property type="project" value="InterPro"/>
</dbReference>
<dbReference type="GO" id="GO:0006520">
    <property type="term" value="P:amino acid metabolic process"/>
    <property type="evidence" value="ECO:0007669"/>
    <property type="project" value="TreeGrafter"/>
</dbReference>
<dbReference type="PANTHER" id="PTHR43795:SF39">
    <property type="entry name" value="AMINOTRANSFERASE CLASS I_CLASSII DOMAIN-CONTAINING PROTEIN"/>
    <property type="match status" value="1"/>
</dbReference>
<dbReference type="Pfam" id="PF00155">
    <property type="entry name" value="Aminotran_1_2"/>
    <property type="match status" value="1"/>
</dbReference>
<dbReference type="InterPro" id="IPR015421">
    <property type="entry name" value="PyrdxlP-dep_Trfase_major"/>
</dbReference>
<feature type="region of interest" description="Disordered" evidence="2">
    <location>
        <begin position="1191"/>
        <end position="1212"/>
    </location>
</feature>
<sequence>MEDNKMEGKTNLLSSRGKRLINVRGESNKPFFDTNNETRKSRYEKKEKKKYLSRSKSLFGYKTDLIKNKILDAKESFTIDPITLTNYPKTPSGLESLKETASQFISRNLSTNVLPGNIIISPGILSSLDMLAFILYDPGDCILVPTPYYKKYNDIFNVKNQIKIIPIPFDNLSIPKLSRTTFEKVFYKNSNVKGILLTNPHNPTGAIFELNEIEDIVDFASKHSLSIIMDEANAFSVYDQGSKHKFESILKSFERFNKYKNIFWTWSFSKDMLLPGLRFSLMYIEDEESYKCLDQLTNYNNVNSLTQKFAEEFLNDKEWFEELTKTKNEELSGNREMVMTKLRSLQIPFVKPFGGFLLYFNLKNVDSSILIKFLENNIYFEYISSENNDNNEGEWFAINLSQKREYLYDLLEKMGNIIIEYREKKYLQRERCISNNVADGVMKNVLNFLENPKEEDKEFVKKISQNNFDNCNINEDVEKNYDKDYLPHIVNECNLTKRSSENNNDNDIEEINESNNIISDNSKSQQKDKILLSDGYCKGEEILSSSNHSSISEEHLYLKNNKNTKCNKKNCPICDIEKRKENVNDKKIGAIKPIDLEEVFQIKLMKDIDNVKNDWITEMINKKDFKKRSKSYDVQRFPLIEEEQSNDSNTVSENDRQKLNSDVTDEKRLDEKAVLNLIDDKFLNDKTRILNNYKVIHEHNYQDDGKNNNALGKQVFGKDTINNDIIHKKESICEIPLELIFNPPNSSNETINDIFPNQNTIMKKEDNIFKLDTNNLKIDSINDIVIEDGDIIIVEERQTIIEGDKEIPLDIIFDKILSNGDQTTIDKNQESNYRKIKESGKINSYTVRSINNKNETEMSKNMIDLDQIFLNDGDQKEFKEMVLDNDIYLTKNEDSINKNDNNTTTITFCKTQTNIESSSLVDHHDNTQQHTQLIEPSKINFLSTEELNINEDGTKIYTESCYDTEMNLKKDEDIDKISIHFKDNISEHIHINVEDNSNTNDDELFMKILDKKSDTLSVNPNKTKQISPITNTDGESNTSFSYFKVNDKNNLMEILKIDDKVITPKESFGDNKDVKSYNPIDLDLIFSHKNDGDLDTLFETSNSSTIDGRRYTTHESKKLSASKTTTSGVEKRIQKKSGLDFGIDDSKSCDSGFTGDKLDNEILIKNDNYDYRYIEWNGSDNDRDEVKKPYLMSKEHRSHSTEDEDDKDHKEKNKEWIQDWERTNSFKDVNKKTSRERGTSFTEMTVDLSDIIGISIKENSDLTDSSNLSPEMRVKSINRDSGYCRDSLISACTGKSHTPRRLSYSYDITTETLSPTNEASAFLRECKKESKYDGYIPRQWNLTNDIITNRGYGNNVNEFIEYSVTKNEYKSIPNDEIPKDVNDIFLDVKLIQKQKGSAVGYYFPSEMNKNSYITELHLLPKHKNQIYSTELHIPAEDIYTSSKESKNIKEVDYIHPETNAKHFIIKSFVPSPIRSRKIIAKPLKFESNYEDGKDGVKITYEIFKKTPSNLGNEISISLDDKNYQNISSSPSTPSLASSYDGSKRIKKNWYVTSIKKTPRPAFKAAGSLTIDIKLNEKDMK</sequence>
<dbReference type="Gene3D" id="3.40.640.10">
    <property type="entry name" value="Type I PLP-dependent aspartate aminotransferase-like (Major domain)"/>
    <property type="match status" value="1"/>
</dbReference>
<protein>
    <submittedName>
        <fullName evidence="5">Aminotran_1_2 domain-containing protein</fullName>
    </submittedName>
</protein>
<dbReference type="PRINTS" id="PR00753">
    <property type="entry name" value="ACCSYNTHASE"/>
</dbReference>
<evidence type="ECO:0000313" key="5">
    <source>
        <dbReference type="WBParaSite" id="PTRK_0000426900.1"/>
    </source>
</evidence>
<dbReference type="PANTHER" id="PTHR43795">
    <property type="entry name" value="BIFUNCTIONAL ASPARTATE AMINOTRANSFERASE AND GLUTAMATE/ASPARTATE-PREPHENATE AMINOTRANSFERASE-RELATED"/>
    <property type="match status" value="1"/>
</dbReference>